<dbReference type="Proteomes" id="UP000799440">
    <property type="component" value="Unassembled WGS sequence"/>
</dbReference>
<name>A0A6A6VNU2_9PLEO</name>
<protein>
    <recommendedName>
        <fullName evidence="1">Heterokaryon incompatibility domain-containing protein</fullName>
    </recommendedName>
</protein>
<dbReference type="PANTHER" id="PTHR24148:SF64">
    <property type="entry name" value="HETEROKARYON INCOMPATIBILITY DOMAIN-CONTAINING PROTEIN"/>
    <property type="match status" value="1"/>
</dbReference>
<evidence type="ECO:0000259" key="1">
    <source>
        <dbReference type="Pfam" id="PF06985"/>
    </source>
</evidence>
<dbReference type="EMBL" id="MU006562">
    <property type="protein sequence ID" value="KAF2751404.1"/>
    <property type="molecule type" value="Genomic_DNA"/>
</dbReference>
<dbReference type="OrthoDB" id="270167at2759"/>
<dbReference type="Pfam" id="PF06985">
    <property type="entry name" value="HET"/>
    <property type="match status" value="1"/>
</dbReference>
<feature type="domain" description="Heterokaryon incompatibility" evidence="1">
    <location>
        <begin position="78"/>
        <end position="238"/>
    </location>
</feature>
<keyword evidence="3" id="KW-1185">Reference proteome</keyword>
<gene>
    <name evidence="2" type="ORF">M011DRAFT_473890</name>
</gene>
<accession>A0A6A6VNU2</accession>
<dbReference type="InterPro" id="IPR052895">
    <property type="entry name" value="HetReg/Transcr_Mod"/>
</dbReference>
<evidence type="ECO:0000313" key="3">
    <source>
        <dbReference type="Proteomes" id="UP000799440"/>
    </source>
</evidence>
<sequence length="345" mass="39798">MEYDVSKTFETIHGSLDDFVSQMNKIEEALVYTPEDPSDFPIRLVALYEEKNEAEDAERDVVNLRVTSMDEHDTSTTYIAVSYTWKQPAALASEMGIPSLPEYRIWTSEKEWRPPHCTALMLYRTFCFARTYGVEKPMLWIDQECIKQSSQTDVEYHLQRMHLIYGRSMATVGILTHVTSHPNRRVLERLVKPRDVGWPGGHTWEIIELEMIEAADWFVDIADPDNNPYLKRTWVLQERLVSRNFHYLVPLRWSHWNLDQEPASGTYSAVTPHIASEPPSNIVLGPEFWDSGGFNTQTETMDYALPFPPSEQAAQWHVLWNSGGFNTRTETGELDLGMTFITSNV</sequence>
<reference evidence="2" key="1">
    <citation type="journal article" date="2020" name="Stud. Mycol.">
        <title>101 Dothideomycetes genomes: a test case for predicting lifestyles and emergence of pathogens.</title>
        <authorList>
            <person name="Haridas S."/>
            <person name="Albert R."/>
            <person name="Binder M."/>
            <person name="Bloem J."/>
            <person name="Labutti K."/>
            <person name="Salamov A."/>
            <person name="Andreopoulos B."/>
            <person name="Baker S."/>
            <person name="Barry K."/>
            <person name="Bills G."/>
            <person name="Bluhm B."/>
            <person name="Cannon C."/>
            <person name="Castanera R."/>
            <person name="Culley D."/>
            <person name="Daum C."/>
            <person name="Ezra D."/>
            <person name="Gonzalez J."/>
            <person name="Henrissat B."/>
            <person name="Kuo A."/>
            <person name="Liang C."/>
            <person name="Lipzen A."/>
            <person name="Lutzoni F."/>
            <person name="Magnuson J."/>
            <person name="Mondo S."/>
            <person name="Nolan M."/>
            <person name="Ohm R."/>
            <person name="Pangilinan J."/>
            <person name="Park H.-J."/>
            <person name="Ramirez L."/>
            <person name="Alfaro M."/>
            <person name="Sun H."/>
            <person name="Tritt A."/>
            <person name="Yoshinaga Y."/>
            <person name="Zwiers L.-H."/>
            <person name="Turgeon B."/>
            <person name="Goodwin S."/>
            <person name="Spatafora J."/>
            <person name="Crous P."/>
            <person name="Grigoriev I."/>
        </authorList>
    </citation>
    <scope>NUCLEOTIDE SEQUENCE</scope>
    <source>
        <strain evidence="2">CBS 119925</strain>
    </source>
</reference>
<dbReference type="AlphaFoldDB" id="A0A6A6VNU2"/>
<evidence type="ECO:0000313" key="2">
    <source>
        <dbReference type="EMBL" id="KAF2751404.1"/>
    </source>
</evidence>
<proteinExistence type="predicted"/>
<dbReference type="InterPro" id="IPR010730">
    <property type="entry name" value="HET"/>
</dbReference>
<dbReference type="PANTHER" id="PTHR24148">
    <property type="entry name" value="ANKYRIN REPEAT DOMAIN-CONTAINING PROTEIN 39 HOMOLOG-RELATED"/>
    <property type="match status" value="1"/>
</dbReference>
<organism evidence="2 3">
    <name type="scientific">Sporormia fimetaria CBS 119925</name>
    <dbReference type="NCBI Taxonomy" id="1340428"/>
    <lineage>
        <taxon>Eukaryota</taxon>
        <taxon>Fungi</taxon>
        <taxon>Dikarya</taxon>
        <taxon>Ascomycota</taxon>
        <taxon>Pezizomycotina</taxon>
        <taxon>Dothideomycetes</taxon>
        <taxon>Pleosporomycetidae</taxon>
        <taxon>Pleosporales</taxon>
        <taxon>Sporormiaceae</taxon>
        <taxon>Sporormia</taxon>
    </lineage>
</organism>